<reference evidence="2" key="1">
    <citation type="submission" date="2021-05" db="EMBL/GenBank/DDBJ databases">
        <authorList>
            <person name="Pietrasiak N."/>
            <person name="Ward R."/>
            <person name="Stajich J.E."/>
            <person name="Kurbessoian T."/>
        </authorList>
    </citation>
    <scope>NUCLEOTIDE SEQUENCE</scope>
    <source>
        <strain evidence="2">JT2-VF2</strain>
    </source>
</reference>
<gene>
    <name evidence="2" type="ORF">KME32_29535</name>
</gene>
<dbReference type="AlphaFoldDB" id="A0A951Q4G8"/>
<protein>
    <submittedName>
        <fullName evidence="2">AAA family ATPase</fullName>
    </submittedName>
</protein>
<reference evidence="2" key="2">
    <citation type="journal article" date="2022" name="Microbiol. Resour. Announc.">
        <title>Metagenome Sequencing to Explore Phylogenomics of Terrestrial Cyanobacteria.</title>
        <authorList>
            <person name="Ward R.D."/>
            <person name="Stajich J.E."/>
            <person name="Johansen J.R."/>
            <person name="Huntemann M."/>
            <person name="Clum A."/>
            <person name="Foster B."/>
            <person name="Foster B."/>
            <person name="Roux S."/>
            <person name="Palaniappan K."/>
            <person name="Varghese N."/>
            <person name="Mukherjee S."/>
            <person name="Reddy T.B.K."/>
            <person name="Daum C."/>
            <person name="Copeland A."/>
            <person name="Chen I.A."/>
            <person name="Ivanova N.N."/>
            <person name="Kyrpides N.C."/>
            <person name="Shapiro N."/>
            <person name="Eloe-Fadrosh E.A."/>
            <person name="Pietrasiak N."/>
        </authorList>
    </citation>
    <scope>NUCLEOTIDE SEQUENCE</scope>
    <source>
        <strain evidence="2">JT2-VF2</strain>
    </source>
</reference>
<accession>A0A951Q4G8</accession>
<organism evidence="2 3">
    <name type="scientific">Mojavia pulchra JT2-VF2</name>
    <dbReference type="NCBI Taxonomy" id="287848"/>
    <lineage>
        <taxon>Bacteria</taxon>
        <taxon>Bacillati</taxon>
        <taxon>Cyanobacteriota</taxon>
        <taxon>Cyanophyceae</taxon>
        <taxon>Nostocales</taxon>
        <taxon>Nostocaceae</taxon>
    </lineage>
</organism>
<dbReference type="Gene3D" id="3.40.50.300">
    <property type="entry name" value="P-loop containing nucleotide triphosphate hydrolases"/>
    <property type="match status" value="1"/>
</dbReference>
<dbReference type="InterPro" id="IPR003959">
    <property type="entry name" value="ATPase_AAA_core"/>
</dbReference>
<evidence type="ECO:0000259" key="1">
    <source>
        <dbReference type="Pfam" id="PF13304"/>
    </source>
</evidence>
<dbReference type="GO" id="GO:0016887">
    <property type="term" value="F:ATP hydrolysis activity"/>
    <property type="evidence" value="ECO:0007669"/>
    <property type="project" value="InterPro"/>
</dbReference>
<dbReference type="PANTHER" id="PTHR32182:SF25">
    <property type="entry name" value="SLR1056 PROTEIN"/>
    <property type="match status" value="1"/>
</dbReference>
<evidence type="ECO:0000313" key="2">
    <source>
        <dbReference type="EMBL" id="MBW4565166.1"/>
    </source>
</evidence>
<evidence type="ECO:0000313" key="3">
    <source>
        <dbReference type="Proteomes" id="UP000715781"/>
    </source>
</evidence>
<proteinExistence type="predicted"/>
<dbReference type="SUPFAM" id="SSF52540">
    <property type="entry name" value="P-loop containing nucleoside triphosphate hydrolases"/>
    <property type="match status" value="1"/>
</dbReference>
<comment type="caution">
    <text evidence="2">The sequence shown here is derived from an EMBL/GenBank/DDBJ whole genome shotgun (WGS) entry which is preliminary data.</text>
</comment>
<dbReference type="EMBL" id="JAHHHN010000032">
    <property type="protein sequence ID" value="MBW4565166.1"/>
    <property type="molecule type" value="Genomic_DNA"/>
</dbReference>
<dbReference type="Pfam" id="PF13304">
    <property type="entry name" value="AAA_21"/>
    <property type="match status" value="1"/>
</dbReference>
<sequence>MKLHRLYLESYQVLRNLEIYFSPQAENVFPDPPSYSLDFLVGVNGTGKSTVLRVLFDLMRKLERHAPIEYGFELEYELGETDTKRHIKLSNFPEEAEFPEFDTEGFSPLGELKVWENDTEVQLSHNVLPEMVVAFTTGSETAWKKLDEIQALNGEYLEAIQELSLLDRAIREIPGKPPCFYTLENFQLEEESRFLFIETHQISLVTLCGLLADLAQNPENRRLEEVLRGTKGNIDKGANVEAIAGFSLKFRMTQGTTSQADRDEVKRLAHFATRKLRLGSDYLLVFDLVTSGNSTAQAIIEEFSSGLQLFTILARLDKIGDDGQSVLREVNIFLERFGSDNDENKEDHPPLLLFDWLSDGERSFLGRMCLFTLLGETEALILLDEPEVHFNDFWKRKIVSLLDKTLEGRQSHVLITTHSSITLTDVLEEDIVILNRLASYTENARKPDLKTFAADPSDIMVHVFHAPHPAGQRSVSYIQRILSEPTNGNLKERRHTLENLLSVVAQGYWSYKIRRELLEIEPE</sequence>
<dbReference type="GO" id="GO:0006302">
    <property type="term" value="P:double-strand break repair"/>
    <property type="evidence" value="ECO:0007669"/>
    <property type="project" value="TreeGrafter"/>
</dbReference>
<dbReference type="Proteomes" id="UP000715781">
    <property type="component" value="Unassembled WGS sequence"/>
</dbReference>
<feature type="domain" description="ATPase AAA-type core" evidence="1">
    <location>
        <begin position="344"/>
        <end position="420"/>
    </location>
</feature>
<dbReference type="GO" id="GO:0005524">
    <property type="term" value="F:ATP binding"/>
    <property type="evidence" value="ECO:0007669"/>
    <property type="project" value="InterPro"/>
</dbReference>
<dbReference type="GO" id="GO:0000731">
    <property type="term" value="P:DNA synthesis involved in DNA repair"/>
    <property type="evidence" value="ECO:0007669"/>
    <property type="project" value="TreeGrafter"/>
</dbReference>
<dbReference type="PANTHER" id="PTHR32182">
    <property type="entry name" value="DNA REPLICATION AND REPAIR PROTEIN RECF"/>
    <property type="match status" value="1"/>
</dbReference>
<name>A0A951Q4G8_9NOST</name>
<dbReference type="InterPro" id="IPR027417">
    <property type="entry name" value="P-loop_NTPase"/>
</dbReference>